<comment type="caution">
    <text evidence="1">The sequence shown here is derived from an EMBL/GenBank/DDBJ whole genome shotgun (WGS) entry which is preliminary data.</text>
</comment>
<sequence length="152" mass="16552">MGRRSPFPCPLNRFGCRNGIRLGGMGGVSDHVHSTVRAQWYQAWGLAAFPVHVHSTGLVLNGIRQLAWGVSCPCPSNRSGCRNGIRGMGRPSLSQPPTGCRRHQHGARLLYAHWSCRNDIRHGEWGGVLLSGHSTGSGCRNDMARGMGRRSV</sequence>
<name>A0A4Y2CYH4_ARAVE</name>
<proteinExistence type="predicted"/>
<dbReference type="EMBL" id="BGPR01000270">
    <property type="protein sequence ID" value="GBM09433.1"/>
    <property type="molecule type" value="Genomic_DNA"/>
</dbReference>
<dbReference type="Proteomes" id="UP000499080">
    <property type="component" value="Unassembled WGS sequence"/>
</dbReference>
<reference evidence="1 2" key="1">
    <citation type="journal article" date="2019" name="Sci. Rep.">
        <title>Orb-weaving spider Araneus ventricosus genome elucidates the spidroin gene catalogue.</title>
        <authorList>
            <person name="Kono N."/>
            <person name="Nakamura H."/>
            <person name="Ohtoshi R."/>
            <person name="Moran D.A.P."/>
            <person name="Shinohara A."/>
            <person name="Yoshida Y."/>
            <person name="Fujiwara M."/>
            <person name="Mori M."/>
            <person name="Tomita M."/>
            <person name="Arakawa K."/>
        </authorList>
    </citation>
    <scope>NUCLEOTIDE SEQUENCE [LARGE SCALE GENOMIC DNA]</scope>
</reference>
<evidence type="ECO:0000313" key="2">
    <source>
        <dbReference type="Proteomes" id="UP000499080"/>
    </source>
</evidence>
<dbReference type="AlphaFoldDB" id="A0A4Y2CYH4"/>
<keyword evidence="2" id="KW-1185">Reference proteome</keyword>
<organism evidence="1 2">
    <name type="scientific">Araneus ventricosus</name>
    <name type="common">Orbweaver spider</name>
    <name type="synonym">Epeira ventricosa</name>
    <dbReference type="NCBI Taxonomy" id="182803"/>
    <lineage>
        <taxon>Eukaryota</taxon>
        <taxon>Metazoa</taxon>
        <taxon>Ecdysozoa</taxon>
        <taxon>Arthropoda</taxon>
        <taxon>Chelicerata</taxon>
        <taxon>Arachnida</taxon>
        <taxon>Araneae</taxon>
        <taxon>Araneomorphae</taxon>
        <taxon>Entelegynae</taxon>
        <taxon>Araneoidea</taxon>
        <taxon>Araneidae</taxon>
        <taxon>Araneus</taxon>
    </lineage>
</organism>
<evidence type="ECO:0000313" key="1">
    <source>
        <dbReference type="EMBL" id="GBM09433.1"/>
    </source>
</evidence>
<gene>
    <name evidence="1" type="ORF">AVEN_141366_1</name>
</gene>
<accession>A0A4Y2CYH4</accession>
<protein>
    <submittedName>
        <fullName evidence="1">Uncharacterized protein</fullName>
    </submittedName>
</protein>